<evidence type="ECO:0000313" key="3">
    <source>
        <dbReference type="Proteomes" id="UP001293593"/>
    </source>
</evidence>
<feature type="domain" description="RNase H type-1" evidence="1">
    <location>
        <begin position="4"/>
        <end position="87"/>
    </location>
</feature>
<dbReference type="Pfam" id="PF13456">
    <property type="entry name" value="RVT_3"/>
    <property type="match status" value="1"/>
</dbReference>
<dbReference type="InterPro" id="IPR044730">
    <property type="entry name" value="RNase_H-like_dom_plant"/>
</dbReference>
<dbReference type="EMBL" id="JAWXYG010000006">
    <property type="protein sequence ID" value="KAK4270121.1"/>
    <property type="molecule type" value="Genomic_DNA"/>
</dbReference>
<accession>A0AAE1JJK1</accession>
<dbReference type="PANTHER" id="PTHR47723">
    <property type="entry name" value="OS05G0353850 PROTEIN"/>
    <property type="match status" value="1"/>
</dbReference>
<dbReference type="PANTHER" id="PTHR47723:SF19">
    <property type="entry name" value="POLYNUCLEOTIDYL TRANSFERASE, RIBONUCLEASE H-LIKE SUPERFAMILY PROTEIN"/>
    <property type="match status" value="1"/>
</dbReference>
<name>A0AAE1JJK1_9FABA</name>
<evidence type="ECO:0000259" key="1">
    <source>
        <dbReference type="Pfam" id="PF13456"/>
    </source>
</evidence>
<protein>
    <recommendedName>
        <fullName evidence="1">RNase H type-1 domain-containing protein</fullName>
    </recommendedName>
</protein>
<organism evidence="2 3">
    <name type="scientific">Acacia crassicarpa</name>
    <name type="common">northern wattle</name>
    <dbReference type="NCBI Taxonomy" id="499986"/>
    <lineage>
        <taxon>Eukaryota</taxon>
        <taxon>Viridiplantae</taxon>
        <taxon>Streptophyta</taxon>
        <taxon>Embryophyta</taxon>
        <taxon>Tracheophyta</taxon>
        <taxon>Spermatophyta</taxon>
        <taxon>Magnoliopsida</taxon>
        <taxon>eudicotyledons</taxon>
        <taxon>Gunneridae</taxon>
        <taxon>Pentapetalae</taxon>
        <taxon>rosids</taxon>
        <taxon>fabids</taxon>
        <taxon>Fabales</taxon>
        <taxon>Fabaceae</taxon>
        <taxon>Caesalpinioideae</taxon>
        <taxon>mimosoid clade</taxon>
        <taxon>Acacieae</taxon>
        <taxon>Acacia</taxon>
    </lineage>
</organism>
<proteinExistence type="predicted"/>
<dbReference type="GO" id="GO:0004523">
    <property type="term" value="F:RNA-DNA hybrid ribonuclease activity"/>
    <property type="evidence" value="ECO:0007669"/>
    <property type="project" value="InterPro"/>
</dbReference>
<dbReference type="InterPro" id="IPR012337">
    <property type="entry name" value="RNaseH-like_sf"/>
</dbReference>
<sequence length="114" mass="12684">MEGDSLSAELWGCLHGLKLAWNLGHQQVILEVDSAEAIDLMKKGNHDLHTDGGLIEEIRCLMERDWRLEVGHINRWANTAADHLAKAGLSAMTGFHIVIVTDRVLDSLLFKDKG</sequence>
<dbReference type="Proteomes" id="UP001293593">
    <property type="component" value="Unassembled WGS sequence"/>
</dbReference>
<comment type="caution">
    <text evidence="2">The sequence shown here is derived from an EMBL/GenBank/DDBJ whole genome shotgun (WGS) entry which is preliminary data.</text>
</comment>
<dbReference type="CDD" id="cd06222">
    <property type="entry name" value="RNase_H_like"/>
    <property type="match status" value="1"/>
</dbReference>
<dbReference type="InterPro" id="IPR036397">
    <property type="entry name" value="RNaseH_sf"/>
</dbReference>
<dbReference type="InterPro" id="IPR002156">
    <property type="entry name" value="RNaseH_domain"/>
</dbReference>
<dbReference type="AlphaFoldDB" id="A0AAE1JJK1"/>
<evidence type="ECO:0000313" key="2">
    <source>
        <dbReference type="EMBL" id="KAK4270121.1"/>
    </source>
</evidence>
<keyword evidence="3" id="KW-1185">Reference proteome</keyword>
<dbReference type="Gene3D" id="3.30.420.10">
    <property type="entry name" value="Ribonuclease H-like superfamily/Ribonuclease H"/>
    <property type="match status" value="1"/>
</dbReference>
<dbReference type="GO" id="GO:0003676">
    <property type="term" value="F:nucleic acid binding"/>
    <property type="evidence" value="ECO:0007669"/>
    <property type="project" value="InterPro"/>
</dbReference>
<reference evidence="2" key="1">
    <citation type="submission" date="2023-10" db="EMBL/GenBank/DDBJ databases">
        <title>Chromosome-level genome of the transformable northern wattle, Acacia crassicarpa.</title>
        <authorList>
            <person name="Massaro I."/>
            <person name="Sinha N.R."/>
            <person name="Poethig S."/>
            <person name="Leichty A.R."/>
        </authorList>
    </citation>
    <scope>NUCLEOTIDE SEQUENCE</scope>
    <source>
        <strain evidence="2">Acra3RX</strain>
        <tissue evidence="2">Leaf</tissue>
    </source>
</reference>
<gene>
    <name evidence="2" type="ORF">QN277_023200</name>
</gene>
<dbReference type="SUPFAM" id="SSF53098">
    <property type="entry name" value="Ribonuclease H-like"/>
    <property type="match status" value="1"/>
</dbReference>
<dbReference type="InterPro" id="IPR053151">
    <property type="entry name" value="RNase_H-like"/>
</dbReference>